<organism evidence="5 6">
    <name type="scientific">Novosphingobium pentaromativorans US6-1</name>
    <dbReference type="NCBI Taxonomy" id="1088721"/>
    <lineage>
        <taxon>Bacteria</taxon>
        <taxon>Pseudomonadati</taxon>
        <taxon>Pseudomonadota</taxon>
        <taxon>Alphaproteobacteria</taxon>
        <taxon>Sphingomonadales</taxon>
        <taxon>Sphingomonadaceae</taxon>
        <taxon>Novosphingobium</taxon>
    </lineage>
</organism>
<gene>
    <name evidence="5" type="ORF">NSU_0477</name>
</gene>
<dbReference type="NCBIfam" id="TIGR03552">
    <property type="entry name" value="F420_cofC"/>
    <property type="match status" value="1"/>
</dbReference>
<evidence type="ECO:0000256" key="2">
    <source>
        <dbReference type="ARBA" id="ARBA00022695"/>
    </source>
</evidence>
<keyword evidence="1" id="KW-0808">Transferase</keyword>
<dbReference type="GO" id="GO:0043814">
    <property type="term" value="F:phospholactate guanylyltransferase activity"/>
    <property type="evidence" value="ECO:0007669"/>
    <property type="project" value="InterPro"/>
</dbReference>
<evidence type="ECO:0000256" key="3">
    <source>
        <dbReference type="ARBA" id="ARBA00022741"/>
    </source>
</evidence>
<dbReference type="PANTHER" id="PTHR40392:SF1">
    <property type="entry name" value="2-PHOSPHO-L-LACTATE GUANYLYLTRANSFERASE"/>
    <property type="match status" value="1"/>
</dbReference>
<evidence type="ECO:0008006" key="7">
    <source>
        <dbReference type="Google" id="ProtNLM"/>
    </source>
</evidence>
<accession>G6E806</accession>
<evidence type="ECO:0000313" key="6">
    <source>
        <dbReference type="Proteomes" id="UP000004030"/>
    </source>
</evidence>
<keyword evidence="6" id="KW-1185">Reference proteome</keyword>
<comment type="caution">
    <text evidence="5">The sequence shown here is derived from an EMBL/GenBank/DDBJ whole genome shotgun (WGS) entry which is preliminary data.</text>
</comment>
<dbReference type="InterPro" id="IPR002835">
    <property type="entry name" value="CofC"/>
</dbReference>
<dbReference type="eggNOG" id="COG1920">
    <property type="taxonomic scope" value="Bacteria"/>
</dbReference>
<sequence>MSWTAILPLKQGGDRKSRLAPRLSIAARAELSDAMAAHVIACLRSAPSISRIVILSPEPPGDPALAWCEDQGRGLNVELAASRSDLGGVPVLVIHGDLPFLCADDIEAMTHVKRVAIAPDRHGAGTNALALPGSCGGFVFAFGRGSLERHGKQAGDFVRVDRRGLAFDVDTPDDLERAIAAGLKAPA</sequence>
<dbReference type="PATRIC" id="fig|1088721.3.peg.469"/>
<dbReference type="EMBL" id="AGFM01000007">
    <property type="protein sequence ID" value="EHJ62649.1"/>
    <property type="molecule type" value="Genomic_DNA"/>
</dbReference>
<dbReference type="GO" id="GO:0005525">
    <property type="term" value="F:GTP binding"/>
    <property type="evidence" value="ECO:0007669"/>
    <property type="project" value="UniProtKB-KW"/>
</dbReference>
<evidence type="ECO:0000256" key="1">
    <source>
        <dbReference type="ARBA" id="ARBA00022679"/>
    </source>
</evidence>
<dbReference type="PANTHER" id="PTHR40392">
    <property type="entry name" value="2-PHOSPHO-L-LACTATE GUANYLYLTRANSFERASE"/>
    <property type="match status" value="1"/>
</dbReference>
<keyword evidence="3" id="KW-0547">Nucleotide-binding</keyword>
<reference evidence="5 6" key="1">
    <citation type="journal article" date="2012" name="J. Bacteriol.">
        <title>Genome sequence of benzo(a)pyrene-degrading bacterium Novosphingobium pentaromativorans US6-1.</title>
        <authorList>
            <person name="Luo Y.R."/>
            <person name="Kang S.G."/>
            <person name="Kim S.J."/>
            <person name="Kim M.R."/>
            <person name="Li N."/>
            <person name="Lee J.H."/>
            <person name="Kwon K.K."/>
        </authorList>
    </citation>
    <scope>NUCLEOTIDE SEQUENCE [LARGE SCALE GENOMIC DNA]</scope>
    <source>
        <strain evidence="5 6">US6-1</strain>
    </source>
</reference>
<dbReference type="RefSeq" id="WP_007011394.1">
    <property type="nucleotide sequence ID" value="NZ_AGFM01000007.1"/>
</dbReference>
<dbReference type="Proteomes" id="UP000004030">
    <property type="component" value="Unassembled WGS sequence"/>
</dbReference>
<dbReference type="Pfam" id="PF01983">
    <property type="entry name" value="CofC"/>
    <property type="match status" value="1"/>
</dbReference>
<keyword evidence="2" id="KW-0548">Nucleotidyltransferase</keyword>
<proteinExistence type="predicted"/>
<dbReference type="AlphaFoldDB" id="G6E806"/>
<dbReference type="Gene3D" id="3.90.550.10">
    <property type="entry name" value="Spore Coat Polysaccharide Biosynthesis Protein SpsA, Chain A"/>
    <property type="match status" value="1"/>
</dbReference>
<dbReference type="InterPro" id="IPR029044">
    <property type="entry name" value="Nucleotide-diphossugar_trans"/>
</dbReference>
<protein>
    <recommendedName>
        <fullName evidence="7">2-phospho-L-lactate guanylyltransferase</fullName>
    </recommendedName>
</protein>
<keyword evidence="4" id="KW-0342">GTP-binding</keyword>
<name>G6E806_9SPHN</name>
<dbReference type="SUPFAM" id="SSF53448">
    <property type="entry name" value="Nucleotide-diphospho-sugar transferases"/>
    <property type="match status" value="1"/>
</dbReference>
<evidence type="ECO:0000313" key="5">
    <source>
        <dbReference type="EMBL" id="EHJ62649.1"/>
    </source>
</evidence>
<evidence type="ECO:0000256" key="4">
    <source>
        <dbReference type="ARBA" id="ARBA00023134"/>
    </source>
</evidence>